<dbReference type="SUPFAM" id="SSF51735">
    <property type="entry name" value="NAD(P)-binding Rossmann-fold domains"/>
    <property type="match status" value="1"/>
</dbReference>
<proteinExistence type="inferred from homology"/>
<dbReference type="Gene3D" id="3.40.50.720">
    <property type="entry name" value="NAD(P)-binding Rossmann-like Domain"/>
    <property type="match status" value="1"/>
</dbReference>
<dbReference type="GO" id="GO:0016491">
    <property type="term" value="F:oxidoreductase activity"/>
    <property type="evidence" value="ECO:0007669"/>
    <property type="project" value="UniProtKB-KW"/>
</dbReference>
<dbReference type="Proteomes" id="UP000321389">
    <property type="component" value="Chromosome"/>
</dbReference>
<gene>
    <name evidence="3" type="ORF">FQ775_18880</name>
</gene>
<dbReference type="InterPro" id="IPR051122">
    <property type="entry name" value="SDR_DHRS6-like"/>
</dbReference>
<dbReference type="PANTHER" id="PTHR43477">
    <property type="entry name" value="DIHYDROANTICAPSIN 7-DEHYDROGENASE"/>
    <property type="match status" value="1"/>
</dbReference>
<comment type="similarity">
    <text evidence="1">Belongs to the short-chain dehydrogenases/reductases (SDR) family.</text>
</comment>
<evidence type="ECO:0000256" key="2">
    <source>
        <dbReference type="ARBA" id="ARBA00023002"/>
    </source>
</evidence>
<dbReference type="Pfam" id="PF13561">
    <property type="entry name" value="adh_short_C2"/>
    <property type="match status" value="1"/>
</dbReference>
<sequence length="237" mass="24258">MGRSLEDKTVAVFGGSSGIGFAVAGQALAAGARVTILSRDPARLAAASSRLDRADTFALDVRDAAAVAAFFAARPAFDHVVVSAAQLSVGPLRQRRLEDERAAVDSKFWGAVHVAHAASITAGGSLTLVSGMLGVRPSGKATVLSAVNAALDTLACALASELAPVRVNCVAPGRIDTEWWDYLPSGQRDALLERTAEALPVGRVGQPQEIAATIVHCMLNGFLTGSVLSVDGGGSIA</sequence>
<protein>
    <submittedName>
        <fullName evidence="3">SDR family oxidoreductase</fullName>
    </submittedName>
</protein>
<keyword evidence="4" id="KW-1185">Reference proteome</keyword>
<accession>A0A5B8L658</accession>
<keyword evidence="2" id="KW-0560">Oxidoreductase</keyword>
<evidence type="ECO:0000256" key="1">
    <source>
        <dbReference type="ARBA" id="ARBA00006484"/>
    </source>
</evidence>
<dbReference type="InterPro" id="IPR002347">
    <property type="entry name" value="SDR_fam"/>
</dbReference>
<dbReference type="PANTHER" id="PTHR43477:SF1">
    <property type="entry name" value="DIHYDROANTICAPSIN 7-DEHYDROGENASE"/>
    <property type="match status" value="1"/>
</dbReference>
<dbReference type="NCBIfam" id="NF005449">
    <property type="entry name" value="PRK07041.1"/>
    <property type="match status" value="1"/>
</dbReference>
<dbReference type="InterPro" id="IPR036291">
    <property type="entry name" value="NAD(P)-bd_dom_sf"/>
</dbReference>
<organism evidence="3 4">
    <name type="scientific">Nitratireductor mangrovi</name>
    <dbReference type="NCBI Taxonomy" id="2599600"/>
    <lineage>
        <taxon>Bacteria</taxon>
        <taxon>Pseudomonadati</taxon>
        <taxon>Pseudomonadota</taxon>
        <taxon>Alphaproteobacteria</taxon>
        <taxon>Hyphomicrobiales</taxon>
        <taxon>Phyllobacteriaceae</taxon>
        <taxon>Nitratireductor</taxon>
    </lineage>
</organism>
<dbReference type="AlphaFoldDB" id="A0A5B8L658"/>
<dbReference type="KEGG" id="niy:FQ775_18880"/>
<dbReference type="PRINTS" id="PR00081">
    <property type="entry name" value="GDHRDH"/>
</dbReference>
<name>A0A5B8L658_9HYPH</name>
<evidence type="ECO:0000313" key="4">
    <source>
        <dbReference type="Proteomes" id="UP000321389"/>
    </source>
</evidence>
<evidence type="ECO:0000313" key="3">
    <source>
        <dbReference type="EMBL" id="QDZ03414.1"/>
    </source>
</evidence>
<dbReference type="EMBL" id="CP042301">
    <property type="protein sequence ID" value="QDZ03414.1"/>
    <property type="molecule type" value="Genomic_DNA"/>
</dbReference>
<dbReference type="OrthoDB" id="9796652at2"/>
<reference evidence="3" key="1">
    <citation type="submission" date="2020-04" db="EMBL/GenBank/DDBJ databases">
        <title>Nitratireductor sp. nov. isolated from mangrove soil.</title>
        <authorList>
            <person name="Ye Y."/>
        </authorList>
    </citation>
    <scope>NUCLEOTIDE SEQUENCE</scope>
    <source>
        <strain evidence="3">SY7</strain>
    </source>
</reference>